<name>A0A371H8R2_MUCPR</name>
<feature type="region of interest" description="Disordered" evidence="1">
    <location>
        <begin position="1"/>
        <end position="26"/>
    </location>
</feature>
<sequence>MKVEVAQRERRAENATKNSSLQIASLEQKKADENVMKLAEDQKHMEDEDAEVLKKVDTLQKGLRDKEQSLQDLDASFLNMMVSRYEKIIGVTCNQSLSTLFPYTTNLLRDGCCSGGRKEFSKKVFFMSPIRDKGVTYSRDICLNSMLLHSTLVFFIGQPPHTSLDLLQILWALHVEYGLSLVGNNKSVIQQTLLKSCFVMAIETGPTWMTPLMEYLYYGTILSEKKEAKRLERSMTHFCIVEGTLYRIGFSQPLLKYLRLTEAEYPLTLEVDAAHYMQKCDRCQLCIDIHIALPNDLNAISISSLLPFVWWRVDILWPPGQVKYLVVALDYFAKWVEVEALA</sequence>
<comment type="caution">
    <text evidence="2">The sequence shown here is derived from an EMBL/GenBank/DDBJ whole genome shotgun (WGS) entry which is preliminary data.</text>
</comment>
<dbReference type="OrthoDB" id="1741911at2759"/>
<evidence type="ECO:0000256" key="1">
    <source>
        <dbReference type="SAM" id="MobiDB-lite"/>
    </source>
</evidence>
<dbReference type="EMBL" id="QJKJ01003286">
    <property type="protein sequence ID" value="RDX99178.1"/>
    <property type="molecule type" value="Genomic_DNA"/>
</dbReference>
<evidence type="ECO:0000313" key="3">
    <source>
        <dbReference type="Proteomes" id="UP000257109"/>
    </source>
</evidence>
<evidence type="ECO:0000313" key="2">
    <source>
        <dbReference type="EMBL" id="RDX99178.1"/>
    </source>
</evidence>
<proteinExistence type="predicted"/>
<keyword evidence="3" id="KW-1185">Reference proteome</keyword>
<feature type="compositionally biased region" description="Polar residues" evidence="1">
    <location>
        <begin position="15"/>
        <end position="25"/>
    </location>
</feature>
<accession>A0A371H8R2</accession>
<feature type="compositionally biased region" description="Basic and acidic residues" evidence="1">
    <location>
        <begin position="1"/>
        <end position="14"/>
    </location>
</feature>
<dbReference type="Proteomes" id="UP000257109">
    <property type="component" value="Unassembled WGS sequence"/>
</dbReference>
<protein>
    <recommendedName>
        <fullName evidence="4">Integrase catalytic domain-containing protein</fullName>
    </recommendedName>
</protein>
<organism evidence="2 3">
    <name type="scientific">Mucuna pruriens</name>
    <name type="common">Velvet bean</name>
    <name type="synonym">Dolichos pruriens</name>
    <dbReference type="NCBI Taxonomy" id="157652"/>
    <lineage>
        <taxon>Eukaryota</taxon>
        <taxon>Viridiplantae</taxon>
        <taxon>Streptophyta</taxon>
        <taxon>Embryophyta</taxon>
        <taxon>Tracheophyta</taxon>
        <taxon>Spermatophyta</taxon>
        <taxon>Magnoliopsida</taxon>
        <taxon>eudicotyledons</taxon>
        <taxon>Gunneridae</taxon>
        <taxon>Pentapetalae</taxon>
        <taxon>rosids</taxon>
        <taxon>fabids</taxon>
        <taxon>Fabales</taxon>
        <taxon>Fabaceae</taxon>
        <taxon>Papilionoideae</taxon>
        <taxon>50 kb inversion clade</taxon>
        <taxon>NPAAA clade</taxon>
        <taxon>indigoferoid/millettioid clade</taxon>
        <taxon>Phaseoleae</taxon>
        <taxon>Mucuna</taxon>
    </lineage>
</organism>
<dbReference type="AlphaFoldDB" id="A0A371H8R2"/>
<reference evidence="2" key="1">
    <citation type="submission" date="2018-05" db="EMBL/GenBank/DDBJ databases">
        <title>Draft genome of Mucuna pruriens seed.</title>
        <authorList>
            <person name="Nnadi N.E."/>
            <person name="Vos R."/>
            <person name="Hasami M.H."/>
            <person name="Devisetty U.K."/>
            <person name="Aguiy J.C."/>
        </authorList>
    </citation>
    <scope>NUCLEOTIDE SEQUENCE [LARGE SCALE GENOMIC DNA]</scope>
    <source>
        <strain evidence="2">JCA_2017</strain>
    </source>
</reference>
<feature type="non-terminal residue" evidence="2">
    <location>
        <position position="1"/>
    </location>
</feature>
<gene>
    <name evidence="2" type="ORF">CR513_17803</name>
</gene>
<evidence type="ECO:0008006" key="4">
    <source>
        <dbReference type="Google" id="ProtNLM"/>
    </source>
</evidence>